<organism evidence="1 2">
    <name type="scientific">Dictyostelium discoideum</name>
    <name type="common">Social amoeba</name>
    <dbReference type="NCBI Taxonomy" id="44689"/>
    <lineage>
        <taxon>Eukaryota</taxon>
        <taxon>Amoebozoa</taxon>
        <taxon>Evosea</taxon>
        <taxon>Eumycetozoa</taxon>
        <taxon>Dictyostelia</taxon>
        <taxon>Dictyosteliales</taxon>
        <taxon>Dictyosteliaceae</taxon>
        <taxon>Dictyostelium</taxon>
    </lineage>
</organism>
<dbReference type="dictyBase" id="DDB_G0288867"/>
<sequence length="947" mass="113001">MTFLQSRNEFLEYSIYFENVYKENTIKELINCYKIFIEKSFAENSFFNKTNQVKLNLKFNDSIIDNLKIINSLSTNQEKVHQLLKIIIKTHSQHLKRGVYYNYLKEYNEEFLEPIGEDNLINKFADSFWCDLSVYSQNYLCLKGIKLIVENDIQILPLHFGIDKNVLIKKDQLIEFIQLIYKNPHYRQERTVVYLVYIFSSSNGIIYDDDDDNHNDNNDNNKTKDKVFTIYKVIKNLYNQYFKNKRIESILSTVLEKILEPTMKSIVPIKENPINFNRYKWIIKKIIKYNGDGRIPHPNQPMYNMIVDSEEFVDFILETNDFYNIPINIKDICNDSKFLFLYDYQFKCPLGISKTFKTFELANYFEKKLYNKNQITFEKNIMKSYQLLIYRSTFFLSILNCDIESIKKILNHFNNNNNNDDDLILFQNKFKNIKIYELLKNVNRNLDYKIFNDENSRDSLLNYLNSISFKFFDYLSLKLFFNLLPLSTTATTTTTTTTSTITKENLIISNDHKINFISNKFLYTDKLLNSILSLDFIVTKQMLEDYEFNISIESVEKILLKNKSNYPIIVDNESLVSSNNFKDIKEFINYILFKLLKLLNNNVNDLKKFQLLFQNLYKHLIQSNGISSLNDLIEIHELFEINAINYLSSSSQYDHAYYIFVWSKIKYFKISFLIGRYYTDSLEFKIFLYLNDLSFDIILQSNSFKELVYKIFPKEINNNNIGEPYNQDTIEINEIYLPSLAKIGEVELFLEYSLIEQEPNSFNNLSMFLLNCNKIKEFLMLSKPGFGINWFIQDAINNKTIEIIEYLFSNLYNETIETLKDHNLFLKLFETKFYQFFKFLFENHLEFILITFREIEKSPSNTARINFIFNGQTNNIHLWDLCLKYVPNYFKINDRLVEFAISEDLVEIVQYYFEIGVIKSSDFSQYSVEILKTDLNYKYLQWVINLE</sequence>
<dbReference type="PANTHER" id="PTHR32142:SF55">
    <property type="entry name" value="ANKYRIN REPEAT-CONTAINING PROTEIN-RELATED"/>
    <property type="match status" value="1"/>
</dbReference>
<accession>Q54IF4</accession>
<dbReference type="Proteomes" id="UP000002195">
    <property type="component" value="Unassembled WGS sequence"/>
</dbReference>
<dbReference type="HOGENOM" id="CLU_310672_0_0_1"/>
<dbReference type="PANTHER" id="PTHR32142">
    <property type="entry name" value="B BOX-TYPE DOMAIN-CONTAINING PROTEIN-RELATED"/>
    <property type="match status" value="1"/>
</dbReference>
<evidence type="ECO:0000313" key="2">
    <source>
        <dbReference type="Proteomes" id="UP000002195"/>
    </source>
</evidence>
<dbReference type="KEGG" id="ddi:DDB_G0288867"/>
<dbReference type="EMBL" id="AAFI02000125">
    <property type="protein sequence ID" value="EAL63055.1"/>
    <property type="molecule type" value="Genomic_DNA"/>
</dbReference>
<dbReference type="InParanoid" id="Q54IF4"/>
<dbReference type="VEuPathDB" id="AmoebaDB:DDB_G0288867"/>
<dbReference type="GeneID" id="8626808"/>
<protein>
    <submittedName>
        <fullName evidence="1">Uncharacterized protein</fullName>
    </submittedName>
</protein>
<reference evidence="1 2" key="1">
    <citation type="journal article" date="2005" name="Nature">
        <title>The genome of the social amoeba Dictyostelium discoideum.</title>
        <authorList>
            <consortium name="The Dictyostelium discoideum Sequencing Consortium"/>
            <person name="Eichinger L."/>
            <person name="Pachebat J.A."/>
            <person name="Glockner G."/>
            <person name="Rajandream M.A."/>
            <person name="Sucgang R."/>
            <person name="Berriman M."/>
            <person name="Song J."/>
            <person name="Olsen R."/>
            <person name="Szafranski K."/>
            <person name="Xu Q."/>
            <person name="Tunggal B."/>
            <person name="Kummerfeld S."/>
            <person name="Madera M."/>
            <person name="Konfortov B.A."/>
            <person name="Rivero F."/>
            <person name="Bankier A.T."/>
            <person name="Lehmann R."/>
            <person name="Hamlin N."/>
            <person name="Davies R."/>
            <person name="Gaudet P."/>
            <person name="Fey P."/>
            <person name="Pilcher K."/>
            <person name="Chen G."/>
            <person name="Saunders D."/>
            <person name="Sodergren E."/>
            <person name="Davis P."/>
            <person name="Kerhornou A."/>
            <person name="Nie X."/>
            <person name="Hall N."/>
            <person name="Anjard C."/>
            <person name="Hemphill L."/>
            <person name="Bason N."/>
            <person name="Farbrother P."/>
            <person name="Desany B."/>
            <person name="Just E."/>
            <person name="Morio T."/>
            <person name="Rost R."/>
            <person name="Churcher C."/>
            <person name="Cooper J."/>
            <person name="Haydock S."/>
            <person name="van Driessche N."/>
            <person name="Cronin A."/>
            <person name="Goodhead I."/>
            <person name="Muzny D."/>
            <person name="Mourier T."/>
            <person name="Pain A."/>
            <person name="Lu M."/>
            <person name="Harper D."/>
            <person name="Lindsay R."/>
            <person name="Hauser H."/>
            <person name="James K."/>
            <person name="Quiles M."/>
            <person name="Madan Babu M."/>
            <person name="Saito T."/>
            <person name="Buchrieser C."/>
            <person name="Wardroper A."/>
            <person name="Felder M."/>
            <person name="Thangavelu M."/>
            <person name="Johnson D."/>
            <person name="Knights A."/>
            <person name="Loulseged H."/>
            <person name="Mungall K."/>
            <person name="Oliver K."/>
            <person name="Price C."/>
            <person name="Quail M.A."/>
            <person name="Urushihara H."/>
            <person name="Hernandez J."/>
            <person name="Rabbinowitsch E."/>
            <person name="Steffen D."/>
            <person name="Sanders M."/>
            <person name="Ma J."/>
            <person name="Kohara Y."/>
            <person name="Sharp S."/>
            <person name="Simmonds M."/>
            <person name="Spiegler S."/>
            <person name="Tivey A."/>
            <person name="Sugano S."/>
            <person name="White B."/>
            <person name="Walker D."/>
            <person name="Woodward J."/>
            <person name="Winckler T."/>
            <person name="Tanaka Y."/>
            <person name="Shaulsky G."/>
            <person name="Schleicher M."/>
            <person name="Weinstock G."/>
            <person name="Rosenthal A."/>
            <person name="Cox E.C."/>
            <person name="Chisholm R.L."/>
            <person name="Gibbs R."/>
            <person name="Loomis W.F."/>
            <person name="Platzer M."/>
            <person name="Kay R.R."/>
            <person name="Williams J."/>
            <person name="Dear P.H."/>
            <person name="Noegel A.A."/>
            <person name="Barrell B."/>
            <person name="Kuspa A."/>
        </authorList>
    </citation>
    <scope>NUCLEOTIDE SEQUENCE [LARGE SCALE GENOMIC DNA]</scope>
    <source>
        <strain evidence="1 2">AX4</strain>
    </source>
</reference>
<dbReference type="RefSeq" id="XP_636523.1">
    <property type="nucleotide sequence ID" value="XM_631431.1"/>
</dbReference>
<dbReference type="PaxDb" id="44689-DDB0219384"/>
<comment type="caution">
    <text evidence="1">The sequence shown here is derived from an EMBL/GenBank/DDBJ whole genome shotgun (WGS) entry which is preliminary data.</text>
</comment>
<keyword evidence="2" id="KW-1185">Reference proteome</keyword>
<evidence type="ECO:0000313" key="1">
    <source>
        <dbReference type="EMBL" id="EAL63055.1"/>
    </source>
</evidence>
<dbReference type="eggNOG" id="ENOG502RIJH">
    <property type="taxonomic scope" value="Eukaryota"/>
</dbReference>
<proteinExistence type="predicted"/>
<name>Q54IF4_DICDI</name>
<gene>
    <name evidence="1" type="ORF">DDB_G0288867</name>
</gene>
<dbReference type="FunCoup" id="Q54IF4">
    <property type="interactions" value="2"/>
</dbReference>
<dbReference type="AlphaFoldDB" id="Q54IF4"/>